<dbReference type="InterPro" id="IPR050231">
    <property type="entry name" value="Iron_ascorbate_oxido_reductase"/>
</dbReference>
<keyword evidence="6" id="KW-0266">Ethylene biosynthesis</keyword>
<comment type="catalytic activity">
    <reaction evidence="9">
        <text>2-oxoglutarate + O2 + 2 H(+) = ethene + 3 CO2 + H2O</text>
        <dbReference type="Rhea" id="RHEA:31523"/>
        <dbReference type="ChEBI" id="CHEBI:15377"/>
        <dbReference type="ChEBI" id="CHEBI:15378"/>
        <dbReference type="ChEBI" id="CHEBI:15379"/>
        <dbReference type="ChEBI" id="CHEBI:16526"/>
        <dbReference type="ChEBI" id="CHEBI:16810"/>
        <dbReference type="ChEBI" id="CHEBI:18153"/>
        <dbReference type="EC" id="1.13.12.19"/>
    </reaction>
</comment>
<dbReference type="InterPro" id="IPR005123">
    <property type="entry name" value="Oxoglu/Fe-dep_dioxygenase_dom"/>
</dbReference>
<comment type="cofactor">
    <cofactor evidence="1">
        <name>Fe(2+)</name>
        <dbReference type="ChEBI" id="CHEBI:29033"/>
    </cofactor>
</comment>
<feature type="domain" description="Fe2OG dioxygenase" evidence="12">
    <location>
        <begin position="183"/>
        <end position="295"/>
    </location>
</feature>
<dbReference type="GO" id="GO:0009693">
    <property type="term" value="P:ethylene biosynthetic process"/>
    <property type="evidence" value="ECO:0007669"/>
    <property type="project" value="UniProtKB-KW"/>
</dbReference>
<dbReference type="GO" id="GO:0102276">
    <property type="term" value="F:2-oxoglutarate oxygenase/decarboxylase (ethylene-forming) activity"/>
    <property type="evidence" value="ECO:0007669"/>
    <property type="project" value="UniProtKB-EC"/>
</dbReference>
<evidence type="ECO:0000256" key="5">
    <source>
        <dbReference type="ARBA" id="ARBA00019045"/>
    </source>
</evidence>
<name>A0A2W5QH99_VARPD</name>
<keyword evidence="11" id="KW-0408">Iron</keyword>
<dbReference type="InterPro" id="IPR044861">
    <property type="entry name" value="IPNS-like_FE2OG_OXY"/>
</dbReference>
<dbReference type="PANTHER" id="PTHR47990">
    <property type="entry name" value="2-OXOGLUTARATE (2OG) AND FE(II)-DEPENDENT OXYGENASE SUPERFAMILY PROTEIN-RELATED"/>
    <property type="match status" value="1"/>
</dbReference>
<keyword evidence="11" id="KW-0479">Metal-binding</keyword>
<evidence type="ECO:0000256" key="1">
    <source>
        <dbReference type="ARBA" id="ARBA00001954"/>
    </source>
</evidence>
<dbReference type="InterPro" id="IPR027443">
    <property type="entry name" value="IPNS-like_sf"/>
</dbReference>
<dbReference type="Gene3D" id="2.60.120.330">
    <property type="entry name" value="B-lactam Antibiotic, Isopenicillin N Synthase, Chain"/>
    <property type="match status" value="1"/>
</dbReference>
<dbReference type="PROSITE" id="PS51471">
    <property type="entry name" value="FE2OG_OXY"/>
    <property type="match status" value="1"/>
</dbReference>
<dbReference type="InterPro" id="IPR026992">
    <property type="entry name" value="DIOX_N"/>
</dbReference>
<dbReference type="SUPFAM" id="SSF51197">
    <property type="entry name" value="Clavaminate synthase-like"/>
    <property type="match status" value="1"/>
</dbReference>
<evidence type="ECO:0000256" key="10">
    <source>
        <dbReference type="ARBA" id="ARBA00049359"/>
    </source>
</evidence>
<accession>A0A2W5QH99</accession>
<evidence type="ECO:0000313" key="14">
    <source>
        <dbReference type="Proteomes" id="UP000249135"/>
    </source>
</evidence>
<keyword evidence="11" id="KW-0560">Oxidoreductase</keyword>
<evidence type="ECO:0000256" key="6">
    <source>
        <dbReference type="ARBA" id="ARBA00022666"/>
    </source>
</evidence>
<evidence type="ECO:0000256" key="9">
    <source>
        <dbReference type="ARBA" id="ARBA00047725"/>
    </source>
</evidence>
<dbReference type="EMBL" id="QFPP01000046">
    <property type="protein sequence ID" value="PZQ76682.1"/>
    <property type="molecule type" value="Genomic_DNA"/>
</dbReference>
<evidence type="ECO:0000313" key="13">
    <source>
        <dbReference type="EMBL" id="PZQ76682.1"/>
    </source>
</evidence>
<organism evidence="13 14">
    <name type="scientific">Variovorax paradoxus</name>
    <dbReference type="NCBI Taxonomy" id="34073"/>
    <lineage>
        <taxon>Bacteria</taxon>
        <taxon>Pseudomonadati</taxon>
        <taxon>Pseudomonadota</taxon>
        <taxon>Betaproteobacteria</taxon>
        <taxon>Burkholderiales</taxon>
        <taxon>Comamonadaceae</taxon>
        <taxon>Variovorax</taxon>
    </lineage>
</organism>
<evidence type="ECO:0000256" key="8">
    <source>
        <dbReference type="ARBA" id="ARBA00031282"/>
    </source>
</evidence>
<comment type="similarity">
    <text evidence="11">Belongs to the iron/ascorbate-dependent oxidoreductase family.</text>
</comment>
<protein>
    <recommendedName>
        <fullName evidence="5">2-oxoglutarate-dependent ethylene/succinate-forming enzyme</fullName>
        <ecNumber evidence="4">1.13.12.19</ecNumber>
        <ecNumber evidence="3">1.14.20.7</ecNumber>
    </recommendedName>
    <alternativeName>
        <fullName evidence="7">2-oxoglutarate dioxygenase (ethylene-forming)</fullName>
    </alternativeName>
    <alternativeName>
        <fullName evidence="8">2-oxoglutarate/L-arginine monooxygenase/decarboxylase (succinate-forming)</fullName>
    </alternativeName>
</protein>
<evidence type="ECO:0000256" key="4">
    <source>
        <dbReference type="ARBA" id="ARBA00012531"/>
    </source>
</evidence>
<dbReference type="Proteomes" id="UP000249135">
    <property type="component" value="Unassembled WGS sequence"/>
</dbReference>
<evidence type="ECO:0000256" key="7">
    <source>
        <dbReference type="ARBA" id="ARBA00031011"/>
    </source>
</evidence>
<comment type="pathway">
    <text evidence="2">Alkene biosynthesis; ethylene biosynthesis via 2-oxoglutarate.</text>
</comment>
<dbReference type="Pfam" id="PF03171">
    <property type="entry name" value="2OG-FeII_Oxy"/>
    <property type="match status" value="1"/>
</dbReference>
<evidence type="ECO:0000256" key="2">
    <source>
        <dbReference type="ARBA" id="ARBA00004767"/>
    </source>
</evidence>
<dbReference type="EC" id="1.13.12.19" evidence="4"/>
<dbReference type="EC" id="1.14.20.7" evidence="3"/>
<sequence>MHLFERAGVADESAVINQIPVIDCAAYFNAEPGAEAAFVAQLREACKNVGFFYIRGHGVPQAVIDDCFAASKEFHALPLERKLAVRQDVNNIGYMAMNQSYITSDEIHRTTHPNQNASFFIGHDRPDDHPDVLNKVRLRGKNQWPEGLPAFRERTMAYFEALEQVAQRLVPAFALALGLERNFFEALFADEAYIEQRLLYSPPQSSTSDDRFSIAPHTDISFITLLAREHEEKPGLSVRLKTGEWFKAPIIDGTFLVNLGDVMRRFSNGTYMSTPHGVVNEGSKDRYSIAFFYSPNPNAVVAPVPSMVSDDAPPKYDPVPYGELAKAVHERNYRKQLARSDS</sequence>
<dbReference type="PRINTS" id="PR00682">
    <property type="entry name" value="IPNSYNTHASE"/>
</dbReference>
<dbReference type="Pfam" id="PF14226">
    <property type="entry name" value="DIOX_N"/>
    <property type="match status" value="1"/>
</dbReference>
<evidence type="ECO:0000256" key="11">
    <source>
        <dbReference type="RuleBase" id="RU003682"/>
    </source>
</evidence>
<dbReference type="AlphaFoldDB" id="A0A2W5QH99"/>
<evidence type="ECO:0000256" key="3">
    <source>
        <dbReference type="ARBA" id="ARBA00012293"/>
    </source>
</evidence>
<reference evidence="13 14" key="1">
    <citation type="submission" date="2017-08" db="EMBL/GenBank/DDBJ databases">
        <title>Infants hospitalized years apart are colonized by the same room-sourced microbial strains.</title>
        <authorList>
            <person name="Brooks B."/>
            <person name="Olm M.R."/>
            <person name="Firek B.A."/>
            <person name="Baker R."/>
            <person name="Thomas B.C."/>
            <person name="Morowitz M.J."/>
            <person name="Banfield J.F."/>
        </authorList>
    </citation>
    <scope>NUCLEOTIDE SEQUENCE [LARGE SCALE GENOMIC DNA]</scope>
    <source>
        <strain evidence="13">S2_005_003_R2_41</strain>
    </source>
</reference>
<dbReference type="GO" id="GO:0046872">
    <property type="term" value="F:metal ion binding"/>
    <property type="evidence" value="ECO:0007669"/>
    <property type="project" value="UniProtKB-KW"/>
</dbReference>
<gene>
    <name evidence="13" type="ORF">DI563_06430</name>
</gene>
<comment type="catalytic activity">
    <reaction evidence="10">
        <text>L-arginine + 2-oxoglutarate + O2 = guanidine + L-glutamate 5-semialdehyde + succinate + CO2</text>
        <dbReference type="Rhea" id="RHEA:31535"/>
        <dbReference type="ChEBI" id="CHEBI:15379"/>
        <dbReference type="ChEBI" id="CHEBI:16526"/>
        <dbReference type="ChEBI" id="CHEBI:16810"/>
        <dbReference type="ChEBI" id="CHEBI:30031"/>
        <dbReference type="ChEBI" id="CHEBI:30087"/>
        <dbReference type="ChEBI" id="CHEBI:32682"/>
        <dbReference type="ChEBI" id="CHEBI:58066"/>
        <dbReference type="EC" id="1.14.20.7"/>
    </reaction>
</comment>
<proteinExistence type="inferred from homology"/>
<evidence type="ECO:0000259" key="12">
    <source>
        <dbReference type="PROSITE" id="PS51471"/>
    </source>
</evidence>
<comment type="caution">
    <text evidence="13">The sequence shown here is derived from an EMBL/GenBank/DDBJ whole genome shotgun (WGS) entry which is preliminary data.</text>
</comment>